<accession>A0A8R1EPU4</accession>
<proteinExistence type="predicted"/>
<keyword evidence="4" id="KW-1185">Reference proteome</keyword>
<evidence type="ECO:0000313" key="4">
    <source>
        <dbReference type="Proteomes" id="UP000005237"/>
    </source>
</evidence>
<feature type="transmembrane region" description="Helical" evidence="2">
    <location>
        <begin position="121"/>
        <end position="145"/>
    </location>
</feature>
<dbReference type="AlphaFoldDB" id="A0A8R1EPU4"/>
<organism evidence="3 4">
    <name type="scientific">Caenorhabditis japonica</name>
    <dbReference type="NCBI Taxonomy" id="281687"/>
    <lineage>
        <taxon>Eukaryota</taxon>
        <taxon>Metazoa</taxon>
        <taxon>Ecdysozoa</taxon>
        <taxon>Nematoda</taxon>
        <taxon>Chromadorea</taxon>
        <taxon>Rhabditida</taxon>
        <taxon>Rhabditina</taxon>
        <taxon>Rhabditomorpha</taxon>
        <taxon>Rhabditoidea</taxon>
        <taxon>Rhabditidae</taxon>
        <taxon>Peloderinae</taxon>
        <taxon>Caenorhabditis</taxon>
    </lineage>
</organism>
<evidence type="ECO:0000256" key="2">
    <source>
        <dbReference type="SAM" id="Phobius"/>
    </source>
</evidence>
<name>A0A8R1EPU4_CAEJA</name>
<dbReference type="Proteomes" id="UP000005237">
    <property type="component" value="Unassembled WGS sequence"/>
</dbReference>
<feature type="region of interest" description="Disordered" evidence="1">
    <location>
        <begin position="1"/>
        <end position="51"/>
    </location>
</feature>
<keyword evidence="2" id="KW-0472">Membrane</keyword>
<sequence length="192" mass="21732">MIGKTTGEESQPSTQAEFTLSDFHIRGKQQSFEARVKESARIERSSDGPKRRQWASGSLLNLMIAPLGATVKSFDSKYLRSRELGSSPRNQSLQSNRQHFLPFNDRNPECRMTGKIPYPGIIVFFSLLLVYAPYCVSIQILDIFIMGIRTAKWIESCITSMCNGAFKTSQFLEIRKMRQDCGASDLGNYTKK</sequence>
<dbReference type="EnsemblMetazoa" id="CJA39588.1">
    <property type="protein sequence ID" value="CJA39588.1"/>
    <property type="gene ID" value="WBGene00215435"/>
</dbReference>
<evidence type="ECO:0000256" key="1">
    <source>
        <dbReference type="SAM" id="MobiDB-lite"/>
    </source>
</evidence>
<reference evidence="3" key="2">
    <citation type="submission" date="2022-06" db="UniProtKB">
        <authorList>
            <consortium name="EnsemblMetazoa"/>
        </authorList>
    </citation>
    <scope>IDENTIFICATION</scope>
    <source>
        <strain evidence="3">DF5081</strain>
    </source>
</reference>
<reference evidence="4" key="1">
    <citation type="submission" date="2010-08" db="EMBL/GenBank/DDBJ databases">
        <authorList>
            <consortium name="Caenorhabditis japonica Sequencing Consortium"/>
            <person name="Wilson R.K."/>
        </authorList>
    </citation>
    <scope>NUCLEOTIDE SEQUENCE [LARGE SCALE GENOMIC DNA]</scope>
    <source>
        <strain evidence="4">DF5081</strain>
    </source>
</reference>
<feature type="compositionally biased region" description="Polar residues" evidence="1">
    <location>
        <begin position="8"/>
        <end position="18"/>
    </location>
</feature>
<evidence type="ECO:0000313" key="3">
    <source>
        <dbReference type="EnsemblMetazoa" id="CJA39588.1"/>
    </source>
</evidence>
<feature type="compositionally biased region" description="Basic and acidic residues" evidence="1">
    <location>
        <begin position="34"/>
        <end position="50"/>
    </location>
</feature>
<keyword evidence="2" id="KW-0812">Transmembrane</keyword>
<protein>
    <submittedName>
        <fullName evidence="3">Uncharacterized protein</fullName>
    </submittedName>
</protein>
<keyword evidence="2" id="KW-1133">Transmembrane helix</keyword>